<gene>
    <name evidence="4" type="ORF">HNQ94_000628</name>
</gene>
<keyword evidence="3 4" id="KW-0560">Oxidoreductase</keyword>
<dbReference type="EC" id="1.8.1.9" evidence="4"/>
<evidence type="ECO:0000256" key="2">
    <source>
        <dbReference type="ARBA" id="ARBA00022630"/>
    </source>
</evidence>
<evidence type="ECO:0000313" key="5">
    <source>
        <dbReference type="Proteomes" id="UP000581688"/>
    </source>
</evidence>
<keyword evidence="5" id="KW-1185">Reference proteome</keyword>
<reference evidence="4 5" key="1">
    <citation type="submission" date="2020-08" db="EMBL/GenBank/DDBJ databases">
        <title>Genomic Encyclopedia of Type Strains, Phase IV (KMG-IV): sequencing the most valuable type-strain genomes for metagenomic binning, comparative biology and taxonomic classification.</title>
        <authorList>
            <person name="Goeker M."/>
        </authorList>
    </citation>
    <scope>NUCLEOTIDE SEQUENCE [LARGE SCALE GENOMIC DNA]</scope>
    <source>
        <strain evidence="4 5">DSM 19612</strain>
    </source>
</reference>
<dbReference type="AlphaFoldDB" id="A0A841Q1L5"/>
<organism evidence="4 5">
    <name type="scientific">Salirhabdus euzebyi</name>
    <dbReference type="NCBI Taxonomy" id="394506"/>
    <lineage>
        <taxon>Bacteria</taxon>
        <taxon>Bacillati</taxon>
        <taxon>Bacillota</taxon>
        <taxon>Bacilli</taxon>
        <taxon>Bacillales</taxon>
        <taxon>Bacillaceae</taxon>
        <taxon>Salirhabdus</taxon>
    </lineage>
</organism>
<dbReference type="PRINTS" id="PR00368">
    <property type="entry name" value="FADPNR"/>
</dbReference>
<evidence type="ECO:0000256" key="1">
    <source>
        <dbReference type="ARBA" id="ARBA00001974"/>
    </source>
</evidence>
<dbReference type="PANTHER" id="PTHR48105">
    <property type="entry name" value="THIOREDOXIN REDUCTASE 1-RELATED-RELATED"/>
    <property type="match status" value="1"/>
</dbReference>
<dbReference type="InterPro" id="IPR023856">
    <property type="entry name" value="Bdr"/>
</dbReference>
<protein>
    <submittedName>
        <fullName evidence="4">Thioredoxin reductase (NADPH)</fullName>
        <ecNumber evidence="4">1.8.1.9</ecNumber>
    </submittedName>
</protein>
<name>A0A841Q1L5_9BACI</name>
<proteinExistence type="predicted"/>
<dbReference type="RefSeq" id="WP_174495136.1">
    <property type="nucleotide sequence ID" value="NZ_CADDWK010000002.1"/>
</dbReference>
<sequence>MNKEEVIIVGAGPCGMSVALELQARGIDPLLIEKGNVVNSIYHYPTHQTFFSSSDKLEIGNFPFITEKQKPVRNEALTYYRTVAERKSLRIHSFEKVNHVRKSGDSFQVFTQERNGLDKEYVASFVVIATGYYDQPNMLNVPGEHLNKVQHYFKEAHPFYNQDVVVIGGKNSAVDATIELEKAGAKVTVLYRGDDYSSSIKPWILPLFESLVRKGKVNIVFNAQVTKITDENVFYSVHGEQHVIENDYVFAMTGYHPDHSFLKDMDIEIEDETGRPTFDENTMETNIPNIYVAGVIAAGFNNNEIFIENGRFHGELIAKSIMEKNTINRS</sequence>
<keyword evidence="2" id="KW-0285">Flavoprotein</keyword>
<comment type="caution">
    <text evidence="4">The sequence shown here is derived from an EMBL/GenBank/DDBJ whole genome shotgun (WGS) entry which is preliminary data.</text>
</comment>
<dbReference type="PRINTS" id="PR00469">
    <property type="entry name" value="PNDRDTASEII"/>
</dbReference>
<dbReference type="EMBL" id="JACHGH010000002">
    <property type="protein sequence ID" value="MBB6452183.1"/>
    <property type="molecule type" value="Genomic_DNA"/>
</dbReference>
<dbReference type="InterPro" id="IPR050097">
    <property type="entry name" value="Ferredoxin-NADP_redctase_2"/>
</dbReference>
<dbReference type="SUPFAM" id="SSF51905">
    <property type="entry name" value="FAD/NAD(P)-binding domain"/>
    <property type="match status" value="1"/>
</dbReference>
<dbReference type="InterPro" id="IPR036188">
    <property type="entry name" value="FAD/NAD-bd_sf"/>
</dbReference>
<dbReference type="NCBIfam" id="TIGR04018">
    <property type="entry name" value="Bthiol_YpdA"/>
    <property type="match status" value="1"/>
</dbReference>
<dbReference type="GO" id="GO:0004791">
    <property type="term" value="F:thioredoxin-disulfide reductase (NADPH) activity"/>
    <property type="evidence" value="ECO:0007669"/>
    <property type="project" value="UniProtKB-EC"/>
</dbReference>
<comment type="cofactor">
    <cofactor evidence="1">
        <name>FAD</name>
        <dbReference type="ChEBI" id="CHEBI:57692"/>
    </cofactor>
</comment>
<dbReference type="Proteomes" id="UP000581688">
    <property type="component" value="Unassembled WGS sequence"/>
</dbReference>
<evidence type="ECO:0000313" key="4">
    <source>
        <dbReference type="EMBL" id="MBB6452183.1"/>
    </source>
</evidence>
<dbReference type="Pfam" id="PF13738">
    <property type="entry name" value="Pyr_redox_3"/>
    <property type="match status" value="1"/>
</dbReference>
<evidence type="ECO:0000256" key="3">
    <source>
        <dbReference type="ARBA" id="ARBA00023002"/>
    </source>
</evidence>
<dbReference type="Gene3D" id="3.50.50.60">
    <property type="entry name" value="FAD/NAD(P)-binding domain"/>
    <property type="match status" value="2"/>
</dbReference>
<accession>A0A841Q1L5</accession>